<sequence length="75" mass="8246">MERTHPATAGNNFNHCQLSEYEISRTCGSPAALTANCLARKPFFSFHVVTDMTVAGHTRTHLCCSRDKSPISLAH</sequence>
<evidence type="ECO:0000313" key="1">
    <source>
        <dbReference type="EMBL" id="KAK7496333.1"/>
    </source>
</evidence>
<organism evidence="1 2">
    <name type="scientific">Batillaria attramentaria</name>
    <dbReference type="NCBI Taxonomy" id="370345"/>
    <lineage>
        <taxon>Eukaryota</taxon>
        <taxon>Metazoa</taxon>
        <taxon>Spiralia</taxon>
        <taxon>Lophotrochozoa</taxon>
        <taxon>Mollusca</taxon>
        <taxon>Gastropoda</taxon>
        <taxon>Caenogastropoda</taxon>
        <taxon>Sorbeoconcha</taxon>
        <taxon>Cerithioidea</taxon>
        <taxon>Batillariidae</taxon>
        <taxon>Batillaria</taxon>
    </lineage>
</organism>
<reference evidence="1 2" key="1">
    <citation type="journal article" date="2023" name="Sci. Data">
        <title>Genome assembly of the Korean intertidal mud-creeper Batillaria attramentaria.</title>
        <authorList>
            <person name="Patra A.K."/>
            <person name="Ho P.T."/>
            <person name="Jun S."/>
            <person name="Lee S.J."/>
            <person name="Kim Y."/>
            <person name="Won Y.J."/>
        </authorList>
    </citation>
    <scope>NUCLEOTIDE SEQUENCE [LARGE SCALE GENOMIC DNA]</scope>
    <source>
        <strain evidence="1">Wonlab-2016</strain>
    </source>
</reference>
<dbReference type="EMBL" id="JACVVK020000068">
    <property type="protein sequence ID" value="KAK7496333.1"/>
    <property type="molecule type" value="Genomic_DNA"/>
</dbReference>
<accession>A0ABD0LAR4</accession>
<gene>
    <name evidence="1" type="ORF">BaRGS_00012498</name>
</gene>
<dbReference type="Proteomes" id="UP001519460">
    <property type="component" value="Unassembled WGS sequence"/>
</dbReference>
<dbReference type="AlphaFoldDB" id="A0ABD0LAR4"/>
<name>A0ABD0LAR4_9CAEN</name>
<keyword evidence="2" id="KW-1185">Reference proteome</keyword>
<protein>
    <submittedName>
        <fullName evidence="1">Uncharacterized protein</fullName>
    </submittedName>
</protein>
<evidence type="ECO:0000313" key="2">
    <source>
        <dbReference type="Proteomes" id="UP001519460"/>
    </source>
</evidence>
<comment type="caution">
    <text evidence="1">The sequence shown here is derived from an EMBL/GenBank/DDBJ whole genome shotgun (WGS) entry which is preliminary data.</text>
</comment>
<proteinExistence type="predicted"/>